<dbReference type="Proteomes" id="UP001220961">
    <property type="component" value="Chromosome 8"/>
</dbReference>
<feature type="compositionally biased region" description="Basic and acidic residues" evidence="1">
    <location>
        <begin position="134"/>
        <end position="149"/>
    </location>
</feature>
<feature type="region of interest" description="Disordered" evidence="1">
    <location>
        <begin position="130"/>
        <end position="168"/>
    </location>
</feature>
<dbReference type="Gene3D" id="3.30.160.20">
    <property type="match status" value="1"/>
</dbReference>
<dbReference type="EMBL" id="CP119915">
    <property type="protein sequence ID" value="WFD21308.1"/>
    <property type="molecule type" value="Genomic_DNA"/>
</dbReference>
<feature type="compositionally biased region" description="Basic residues" evidence="1">
    <location>
        <begin position="150"/>
        <end position="168"/>
    </location>
</feature>
<evidence type="ECO:0000313" key="3">
    <source>
        <dbReference type="Proteomes" id="UP001220961"/>
    </source>
</evidence>
<evidence type="ECO:0000313" key="2">
    <source>
        <dbReference type="EMBL" id="WFD21308.1"/>
    </source>
</evidence>
<dbReference type="PANTHER" id="PTHR11075:SF54">
    <property type="entry name" value="LARGE RIBOSOMAL SUBUNIT PROTEIN ML62"/>
    <property type="match status" value="1"/>
</dbReference>
<dbReference type="GO" id="GO:0070126">
    <property type="term" value="P:mitochondrial translational termination"/>
    <property type="evidence" value="ECO:0007669"/>
    <property type="project" value="TreeGrafter"/>
</dbReference>
<keyword evidence="2" id="KW-0378">Hydrolase</keyword>
<dbReference type="GO" id="GO:0005762">
    <property type="term" value="C:mitochondrial large ribosomal subunit"/>
    <property type="evidence" value="ECO:0007669"/>
    <property type="project" value="TreeGrafter"/>
</dbReference>
<sequence length="168" mass="19313">MLGRVRLAWAPARAPAWYARASTRAIHTHDFDWADDEARRHWLDAFLSRPLEALHTKVHARLDLGPHTPRPLPAGLVKALAKQSPLYVQATHSLQIASERHRSQAQNVQDALAKLHAEIVRLGSEGLRGVTTPEQRERVEQLARRERERMRRAKQMRSVTKRGRREKP</sequence>
<protein>
    <submittedName>
        <fullName evidence="2">Aminoacyl-tRNA hydrolase</fullName>
        <ecNumber evidence="2">3.1.1.29</ecNumber>
    </submittedName>
</protein>
<dbReference type="PANTHER" id="PTHR11075">
    <property type="entry name" value="PEPTIDE CHAIN RELEASE FACTOR"/>
    <property type="match status" value="1"/>
</dbReference>
<dbReference type="InterPro" id="IPR052104">
    <property type="entry name" value="Mito_Release_Factor_mL62"/>
</dbReference>
<evidence type="ECO:0000256" key="1">
    <source>
        <dbReference type="SAM" id="MobiDB-lite"/>
    </source>
</evidence>
<gene>
    <name evidence="2" type="ORF">MCAP1_003569</name>
</gene>
<dbReference type="GO" id="GO:0004045">
    <property type="term" value="F:peptidyl-tRNA hydrolase activity"/>
    <property type="evidence" value="ECO:0007669"/>
    <property type="project" value="UniProtKB-EC"/>
</dbReference>
<dbReference type="EC" id="3.1.1.29" evidence="2"/>
<keyword evidence="3" id="KW-1185">Reference proteome</keyword>
<proteinExistence type="predicted"/>
<reference evidence="2" key="1">
    <citation type="submission" date="2023-03" db="EMBL/GenBank/DDBJ databases">
        <title>Mating type loci evolution in Malassezia.</title>
        <authorList>
            <person name="Coelho M.A."/>
        </authorList>
    </citation>
    <scope>NUCLEOTIDE SEQUENCE</scope>
    <source>
        <strain evidence="2">CBS 10434</strain>
    </source>
</reference>
<accession>A0AAF0IYE0</accession>
<dbReference type="AlphaFoldDB" id="A0AAF0IYE0"/>
<name>A0AAF0IYE0_9BASI</name>
<dbReference type="GO" id="GO:0016150">
    <property type="term" value="F:translation release factor activity, codon nonspecific"/>
    <property type="evidence" value="ECO:0007669"/>
    <property type="project" value="TreeGrafter"/>
</dbReference>
<organism evidence="2 3">
    <name type="scientific">Malassezia caprae</name>
    <dbReference type="NCBI Taxonomy" id="1381934"/>
    <lineage>
        <taxon>Eukaryota</taxon>
        <taxon>Fungi</taxon>
        <taxon>Dikarya</taxon>
        <taxon>Basidiomycota</taxon>
        <taxon>Ustilaginomycotina</taxon>
        <taxon>Malasseziomycetes</taxon>
        <taxon>Malasseziales</taxon>
        <taxon>Malasseziaceae</taxon>
        <taxon>Malassezia</taxon>
    </lineage>
</organism>